<organism evidence="3 4">
    <name type="scientific">Brassica carinata</name>
    <name type="common">Ethiopian mustard</name>
    <name type="synonym">Abyssinian cabbage</name>
    <dbReference type="NCBI Taxonomy" id="52824"/>
    <lineage>
        <taxon>Eukaryota</taxon>
        <taxon>Viridiplantae</taxon>
        <taxon>Streptophyta</taxon>
        <taxon>Embryophyta</taxon>
        <taxon>Tracheophyta</taxon>
        <taxon>Spermatophyta</taxon>
        <taxon>Magnoliopsida</taxon>
        <taxon>eudicotyledons</taxon>
        <taxon>Gunneridae</taxon>
        <taxon>Pentapetalae</taxon>
        <taxon>rosids</taxon>
        <taxon>malvids</taxon>
        <taxon>Brassicales</taxon>
        <taxon>Brassicaceae</taxon>
        <taxon>Brassiceae</taxon>
        <taxon>Brassica</taxon>
    </lineage>
</organism>
<protein>
    <recommendedName>
        <fullName evidence="2">DUF287 domain-containing protein</fullName>
    </recommendedName>
</protein>
<dbReference type="InterPro" id="IPR005048">
    <property type="entry name" value="DUF287"/>
</dbReference>
<evidence type="ECO:0000313" key="3">
    <source>
        <dbReference type="EMBL" id="KAG2323208.1"/>
    </source>
</evidence>
<feature type="compositionally biased region" description="Basic and acidic residues" evidence="1">
    <location>
        <begin position="504"/>
        <end position="516"/>
    </location>
</feature>
<feature type="domain" description="DUF287" evidence="2">
    <location>
        <begin position="195"/>
        <end position="248"/>
    </location>
</feature>
<proteinExistence type="predicted"/>
<gene>
    <name evidence="3" type="ORF">Bca52824_016421</name>
</gene>
<comment type="caution">
    <text evidence="3">The sequence shown here is derived from an EMBL/GenBank/DDBJ whole genome shotgun (WGS) entry which is preliminary data.</text>
</comment>
<feature type="region of interest" description="Disordered" evidence="1">
    <location>
        <begin position="1"/>
        <end position="99"/>
    </location>
</feature>
<feature type="compositionally biased region" description="Basic and acidic residues" evidence="1">
    <location>
        <begin position="424"/>
        <end position="460"/>
    </location>
</feature>
<dbReference type="EMBL" id="JAAMPC010000003">
    <property type="protein sequence ID" value="KAG2323208.1"/>
    <property type="molecule type" value="Genomic_DNA"/>
</dbReference>
<feature type="compositionally biased region" description="Basic residues" evidence="1">
    <location>
        <begin position="489"/>
        <end position="501"/>
    </location>
</feature>
<feature type="compositionally biased region" description="Basic and acidic residues" evidence="1">
    <location>
        <begin position="76"/>
        <end position="99"/>
    </location>
</feature>
<feature type="region of interest" description="Disordered" evidence="1">
    <location>
        <begin position="260"/>
        <end position="283"/>
    </location>
</feature>
<feature type="compositionally biased region" description="Acidic residues" evidence="1">
    <location>
        <begin position="358"/>
        <end position="384"/>
    </location>
</feature>
<accession>A0A8X7W3K6</accession>
<evidence type="ECO:0000256" key="1">
    <source>
        <dbReference type="SAM" id="MobiDB-lite"/>
    </source>
</evidence>
<dbReference type="Pfam" id="PF03384">
    <property type="entry name" value="DUF287"/>
    <property type="match status" value="1"/>
</dbReference>
<feature type="compositionally biased region" description="Basic and acidic residues" evidence="1">
    <location>
        <begin position="469"/>
        <end position="487"/>
    </location>
</feature>
<evidence type="ECO:0000313" key="4">
    <source>
        <dbReference type="Proteomes" id="UP000886595"/>
    </source>
</evidence>
<evidence type="ECO:0000259" key="2">
    <source>
        <dbReference type="Pfam" id="PF03384"/>
    </source>
</evidence>
<feature type="compositionally biased region" description="Basic residues" evidence="1">
    <location>
        <begin position="532"/>
        <end position="542"/>
    </location>
</feature>
<feature type="compositionally biased region" description="Acidic residues" evidence="1">
    <location>
        <begin position="50"/>
        <end position="59"/>
    </location>
</feature>
<feature type="compositionally biased region" description="Basic and acidic residues" evidence="1">
    <location>
        <begin position="1"/>
        <end position="13"/>
    </location>
</feature>
<name>A0A8X7W3K6_BRACI</name>
<dbReference type="Proteomes" id="UP000886595">
    <property type="component" value="Unassembled WGS sequence"/>
</dbReference>
<feature type="region of interest" description="Disordered" evidence="1">
    <location>
        <begin position="424"/>
        <end position="542"/>
    </location>
</feature>
<sequence>MLNRDDPKAKEDSSSNEANPKTIDKSVAPGTDQSPRDADESEENATGKGEEEESREVDEGEKVKEAGEEENENGEEENKPKEGDDEMEPRRNNEEADERDIQLVRQHETESHADSDVSSFLEKCDGVAPTSWVFTSFPIPLEAIPSLRNHFRENMSGARIGCPRMCNMQYKRKSGTKEFSLNVVNDKLNNNTKDIESILVATAIEKELLASIGMDKESCWADDADDAAVDRWTKIIRKGKKQIFFEEQFAIDFESRTSRIEVPTNPIGGPSNNAESGQAHADSVEATGATPGAVGFKAMECRLMNAVRDAMKEVNEKVTSLSQKLALLEEEVKSLRLSGPGMSCDDPSDQDAVSDNPADQDDSSDNNESKEEDGSDNKESEEENGGLIRNITDQIQRVHGDGDVVMDDDDDAEMYAHALEVERNLEEKAKTVETKKKRSREDDGKEAVPAKKSKGCERVRSPVYARRLKAAEEEAAKKPAAEKEASKKAAPKKAAAKKTAAKKASAEKEAYKKAAAEKTAATKAAEEDAAQKKQKKPKRKKYFLPGKVSKSVGYFGSRDTSLMIVPPTRAFGRNPTLGIRHEAKHVAVSLPSLHLPILLVWMSHDSE</sequence>
<dbReference type="AlphaFoldDB" id="A0A8X7W3K6"/>
<keyword evidence="4" id="KW-1185">Reference proteome</keyword>
<feature type="region of interest" description="Disordered" evidence="1">
    <location>
        <begin position="337"/>
        <end position="395"/>
    </location>
</feature>
<reference evidence="3 4" key="1">
    <citation type="submission" date="2020-02" db="EMBL/GenBank/DDBJ databases">
        <authorList>
            <person name="Ma Q."/>
            <person name="Huang Y."/>
            <person name="Song X."/>
            <person name="Pei D."/>
        </authorList>
    </citation>
    <scope>NUCLEOTIDE SEQUENCE [LARGE SCALE GENOMIC DNA]</scope>
    <source>
        <strain evidence="3">Sxm20200214</strain>
        <tissue evidence="3">Leaf</tissue>
    </source>
</reference>